<evidence type="ECO:0000313" key="4">
    <source>
        <dbReference type="Proteomes" id="UP000004491"/>
    </source>
</evidence>
<keyword evidence="2" id="KW-0732">Signal</keyword>
<dbReference type="PATRIC" id="fig|1048808.3.peg.2362"/>
<dbReference type="SUPFAM" id="SSF47175">
    <property type="entry name" value="Cytochromes"/>
    <property type="match status" value="1"/>
</dbReference>
<dbReference type="EMBL" id="AFOC01000069">
    <property type="protein sequence ID" value="EGV50681.1"/>
    <property type="molecule type" value="Genomic_DNA"/>
</dbReference>
<dbReference type="GO" id="GO:0005506">
    <property type="term" value="F:iron ion binding"/>
    <property type="evidence" value="ECO:0007669"/>
    <property type="project" value="InterPro"/>
</dbReference>
<organism evidence="3 4">
    <name type="scientific">endosymbiont of Riftia pachyptila</name>
    <name type="common">vent Ph05</name>
    <dbReference type="NCBI Taxonomy" id="1048808"/>
    <lineage>
        <taxon>Bacteria</taxon>
        <taxon>Pseudomonadati</taxon>
        <taxon>Pseudomonadota</taxon>
        <taxon>Gammaproteobacteria</taxon>
        <taxon>sulfur-oxidizing symbionts</taxon>
    </lineage>
</organism>
<dbReference type="Gene3D" id="1.20.120.10">
    <property type="entry name" value="Cytochrome c/b562"/>
    <property type="match status" value="1"/>
</dbReference>
<dbReference type="InterPro" id="IPR002321">
    <property type="entry name" value="Cyt_c_II"/>
</dbReference>
<keyword evidence="4" id="KW-1185">Reference proteome</keyword>
<dbReference type="Proteomes" id="UP000004491">
    <property type="component" value="Unassembled WGS sequence"/>
</dbReference>
<evidence type="ECO:0000313" key="3">
    <source>
        <dbReference type="EMBL" id="EGV50681.1"/>
    </source>
</evidence>
<dbReference type="GO" id="GO:0009055">
    <property type="term" value="F:electron transfer activity"/>
    <property type="evidence" value="ECO:0007669"/>
    <property type="project" value="InterPro"/>
</dbReference>
<protein>
    <submittedName>
        <fullName evidence="3">Uncharacterized protein</fullName>
    </submittedName>
</protein>
<evidence type="ECO:0000256" key="2">
    <source>
        <dbReference type="SAM" id="SignalP"/>
    </source>
</evidence>
<sequence>MITRTALSLLLSTMILLLSSPAQAETVSEKTIRLPPTSLAAWYRPDNKRQVWLHNMFKLRREMLAVSDYLALEDAAGVAKWSERLAQHYRKIGEMVPEWQEELEADLISQLQQSAQQGNYEEAARSLRKLGLNCRSCHRDYRAVTAAIYRTPDFSQIHVEDSETLEEEPYRRVMERLTLLVNRIKIASEDERMQTALESLDNLRQRLDDLGQSCESCHKDNAPKSRILGTETEKSLAALEQAIKAGEQKKTGRHLGTLAVQGCARCHSVHRTLYDLKGAIAP</sequence>
<dbReference type="InterPro" id="IPR010980">
    <property type="entry name" value="Cyt_c/b562"/>
</dbReference>
<keyword evidence="1" id="KW-0175">Coiled coil</keyword>
<feature type="signal peptide" evidence="2">
    <location>
        <begin position="1"/>
        <end position="24"/>
    </location>
</feature>
<feature type="chain" id="PRO_5003428855" evidence="2">
    <location>
        <begin position="25"/>
        <end position="282"/>
    </location>
</feature>
<dbReference type="GO" id="GO:0020037">
    <property type="term" value="F:heme binding"/>
    <property type="evidence" value="ECO:0007669"/>
    <property type="project" value="InterPro"/>
</dbReference>
<accession>G2DFE4</accession>
<dbReference type="InterPro" id="IPR036280">
    <property type="entry name" value="Multihaem_cyt_sf"/>
</dbReference>
<name>G2DFE4_9GAMM</name>
<feature type="coiled-coil region" evidence="1">
    <location>
        <begin position="186"/>
        <end position="213"/>
    </location>
</feature>
<gene>
    <name evidence="3" type="ORF">Rifp1Sym_cp00210</name>
</gene>
<evidence type="ECO:0000256" key="1">
    <source>
        <dbReference type="SAM" id="Coils"/>
    </source>
</evidence>
<dbReference type="GO" id="GO:0022900">
    <property type="term" value="P:electron transport chain"/>
    <property type="evidence" value="ECO:0007669"/>
    <property type="project" value="InterPro"/>
</dbReference>
<proteinExistence type="predicted"/>
<dbReference type="AlphaFoldDB" id="G2DFE4"/>
<dbReference type="PROSITE" id="PS51009">
    <property type="entry name" value="CYTCII"/>
    <property type="match status" value="1"/>
</dbReference>
<comment type="caution">
    <text evidence="3">The sequence shown here is derived from an EMBL/GenBank/DDBJ whole genome shotgun (WGS) entry which is preliminary data.</text>
</comment>
<reference evidence="3" key="1">
    <citation type="journal article" date="2011" name="ISME J.">
        <title>The endosymbionts of the deep-sea tubeworms Riftia pachyptila and Tevnia jerichonana share an identical physiology as revealed by proteogenomic analyses.</title>
        <authorList>
            <person name="Gardebrecht A."/>
            <person name="Markert S."/>
            <person name="Felbeck H."/>
            <person name="Thuermer A."/>
            <person name="Albrecht D."/>
            <person name="Wollherr A."/>
            <person name="Kabisch J."/>
            <person name="Lehmann R."/>
            <person name="Daniel R."/>
            <person name="Liesegang H."/>
            <person name="Hecker M."/>
            <person name="Sievert S.M."/>
            <person name="Schweder T."/>
        </authorList>
    </citation>
    <scope>NUCLEOTIDE SEQUENCE [LARGE SCALE GENOMIC DNA]</scope>
</reference>
<dbReference type="SUPFAM" id="SSF48695">
    <property type="entry name" value="Multiheme cytochromes"/>
    <property type="match status" value="1"/>
</dbReference>